<organism evidence="4 5">
    <name type="scientific">Candidatus Wildermuthbacteria bacterium RIFCSPHIGHO2_01_FULL_49_22b</name>
    <dbReference type="NCBI Taxonomy" id="1802448"/>
    <lineage>
        <taxon>Bacteria</taxon>
        <taxon>Candidatus Wildermuthiibacteriota</taxon>
    </lineage>
</organism>
<dbReference type="InterPro" id="IPR020476">
    <property type="entry name" value="Nudix_hydrolase"/>
</dbReference>
<dbReference type="InterPro" id="IPR015797">
    <property type="entry name" value="NUDIX_hydrolase-like_dom_sf"/>
</dbReference>
<dbReference type="PANTHER" id="PTHR43046:SF16">
    <property type="entry name" value="ADP-RIBOSE PYROPHOSPHATASE YJHB-RELATED"/>
    <property type="match status" value="1"/>
</dbReference>
<protein>
    <recommendedName>
        <fullName evidence="3">Nudix hydrolase domain-containing protein</fullName>
    </recommendedName>
</protein>
<dbReference type="PRINTS" id="PR00502">
    <property type="entry name" value="NUDIXFAMILY"/>
</dbReference>
<accession>A0A1G2QYY8</accession>
<dbReference type="Proteomes" id="UP000178065">
    <property type="component" value="Unassembled WGS sequence"/>
</dbReference>
<sequence>MEQERDSFRIGVNIFCVRDGKLLLGERIGDTWPDGNGWGLPGGHLEKGELMKDRARTELEEETGLHVNDLEFIAFHNNNNDRNYVHYIHIGFLGHGIEGDPQVKEPDRCKEWRWFSLDKLPDHIFIGHRGLIRTFLEKKSFLDGNT</sequence>
<evidence type="ECO:0000313" key="4">
    <source>
        <dbReference type="EMBL" id="OHA65835.1"/>
    </source>
</evidence>
<evidence type="ECO:0000256" key="1">
    <source>
        <dbReference type="ARBA" id="ARBA00001946"/>
    </source>
</evidence>
<dbReference type="InterPro" id="IPR000086">
    <property type="entry name" value="NUDIX_hydrolase_dom"/>
</dbReference>
<dbReference type="STRING" id="1802448.A2672_02610"/>
<dbReference type="Pfam" id="PF00293">
    <property type="entry name" value="NUDIX"/>
    <property type="match status" value="1"/>
</dbReference>
<keyword evidence="2" id="KW-0378">Hydrolase</keyword>
<dbReference type="PROSITE" id="PS51462">
    <property type="entry name" value="NUDIX"/>
    <property type="match status" value="1"/>
</dbReference>
<dbReference type="Gene3D" id="3.90.79.10">
    <property type="entry name" value="Nucleoside Triphosphate Pyrophosphohydrolase"/>
    <property type="match status" value="1"/>
</dbReference>
<name>A0A1G2QYY8_9BACT</name>
<gene>
    <name evidence="4" type="ORF">A2672_02610</name>
</gene>
<comment type="caution">
    <text evidence="4">The sequence shown here is derived from an EMBL/GenBank/DDBJ whole genome shotgun (WGS) entry which is preliminary data.</text>
</comment>
<comment type="cofactor">
    <cofactor evidence="1">
        <name>Mg(2+)</name>
        <dbReference type="ChEBI" id="CHEBI:18420"/>
    </cofactor>
</comment>
<proteinExistence type="predicted"/>
<dbReference type="GO" id="GO:0016787">
    <property type="term" value="F:hydrolase activity"/>
    <property type="evidence" value="ECO:0007669"/>
    <property type="project" value="UniProtKB-KW"/>
</dbReference>
<reference evidence="4 5" key="1">
    <citation type="journal article" date="2016" name="Nat. Commun.">
        <title>Thousands of microbial genomes shed light on interconnected biogeochemical processes in an aquifer system.</title>
        <authorList>
            <person name="Anantharaman K."/>
            <person name="Brown C.T."/>
            <person name="Hug L.A."/>
            <person name="Sharon I."/>
            <person name="Castelle C.J."/>
            <person name="Probst A.J."/>
            <person name="Thomas B.C."/>
            <person name="Singh A."/>
            <person name="Wilkins M.J."/>
            <person name="Karaoz U."/>
            <person name="Brodie E.L."/>
            <person name="Williams K.H."/>
            <person name="Hubbard S.S."/>
            <person name="Banfield J.F."/>
        </authorList>
    </citation>
    <scope>NUCLEOTIDE SEQUENCE [LARGE SCALE GENOMIC DNA]</scope>
</reference>
<evidence type="ECO:0000259" key="3">
    <source>
        <dbReference type="PROSITE" id="PS51462"/>
    </source>
</evidence>
<dbReference type="PANTHER" id="PTHR43046">
    <property type="entry name" value="GDP-MANNOSE MANNOSYL HYDROLASE"/>
    <property type="match status" value="1"/>
</dbReference>
<feature type="domain" description="Nudix hydrolase" evidence="3">
    <location>
        <begin position="7"/>
        <end position="138"/>
    </location>
</feature>
<evidence type="ECO:0000313" key="5">
    <source>
        <dbReference type="Proteomes" id="UP000178065"/>
    </source>
</evidence>
<dbReference type="SUPFAM" id="SSF55811">
    <property type="entry name" value="Nudix"/>
    <property type="match status" value="1"/>
</dbReference>
<dbReference type="CDD" id="cd04678">
    <property type="entry name" value="NUDIX_MTH2_Nudt15"/>
    <property type="match status" value="1"/>
</dbReference>
<evidence type="ECO:0000256" key="2">
    <source>
        <dbReference type="ARBA" id="ARBA00022801"/>
    </source>
</evidence>
<dbReference type="AlphaFoldDB" id="A0A1G2QYY8"/>
<dbReference type="EMBL" id="MHTT01000010">
    <property type="protein sequence ID" value="OHA65835.1"/>
    <property type="molecule type" value="Genomic_DNA"/>
</dbReference>